<dbReference type="Gene3D" id="1.10.10.10">
    <property type="entry name" value="Winged helix-like DNA-binding domain superfamily/Winged helix DNA-binding domain"/>
    <property type="match status" value="1"/>
</dbReference>
<keyword evidence="3" id="KW-0804">Transcription</keyword>
<dbReference type="EMBL" id="JACEOL010000003">
    <property type="protein sequence ID" value="MBA4601015.1"/>
    <property type="molecule type" value="Genomic_DNA"/>
</dbReference>
<evidence type="ECO:0000259" key="5">
    <source>
        <dbReference type="PROSITE" id="PS51755"/>
    </source>
</evidence>
<dbReference type="InterPro" id="IPR036388">
    <property type="entry name" value="WH-like_DNA-bd_sf"/>
</dbReference>
<feature type="domain" description="OmpR/PhoB-type" evidence="5">
    <location>
        <begin position="46"/>
        <end position="146"/>
    </location>
</feature>
<evidence type="ECO:0000313" key="7">
    <source>
        <dbReference type="Proteomes" id="UP000538292"/>
    </source>
</evidence>
<dbReference type="SUPFAM" id="SSF46894">
    <property type="entry name" value="C-terminal effector domain of the bipartite response regulators"/>
    <property type="match status" value="1"/>
</dbReference>
<evidence type="ECO:0000256" key="1">
    <source>
        <dbReference type="ARBA" id="ARBA00023015"/>
    </source>
</evidence>
<accession>A0A7W1XQ64</accession>
<dbReference type="InterPro" id="IPR016032">
    <property type="entry name" value="Sig_transdc_resp-reg_C-effctor"/>
</dbReference>
<dbReference type="Pfam" id="PF00486">
    <property type="entry name" value="Trans_reg_C"/>
    <property type="match status" value="1"/>
</dbReference>
<dbReference type="GO" id="GO:0006355">
    <property type="term" value="P:regulation of DNA-templated transcription"/>
    <property type="evidence" value="ECO:0007669"/>
    <property type="project" value="InterPro"/>
</dbReference>
<keyword evidence="7" id="KW-1185">Reference proteome</keyword>
<keyword evidence="2 4" id="KW-0238">DNA-binding</keyword>
<name>A0A7W1XQ64_9BACL</name>
<keyword evidence="1" id="KW-0805">Transcription regulation</keyword>
<dbReference type="GO" id="GO:0000160">
    <property type="term" value="P:phosphorelay signal transduction system"/>
    <property type="evidence" value="ECO:0007669"/>
    <property type="project" value="InterPro"/>
</dbReference>
<comment type="caution">
    <text evidence="6">The sequence shown here is derived from an EMBL/GenBank/DDBJ whole genome shotgun (WGS) entry which is preliminary data.</text>
</comment>
<evidence type="ECO:0000256" key="4">
    <source>
        <dbReference type="PROSITE-ProRule" id="PRU01091"/>
    </source>
</evidence>
<dbReference type="CDD" id="cd00383">
    <property type="entry name" value="trans_reg_C"/>
    <property type="match status" value="1"/>
</dbReference>
<protein>
    <submittedName>
        <fullName evidence="6">Winged helix-turn-helix domain-containing protein</fullName>
    </submittedName>
</protein>
<dbReference type="AlphaFoldDB" id="A0A7W1XQ64"/>
<evidence type="ECO:0000313" key="6">
    <source>
        <dbReference type="EMBL" id="MBA4601015.1"/>
    </source>
</evidence>
<sequence length="147" mass="17007">MSITLITDDYHTAKYIQNILKKHQLHCVFTGPKGNTLIIESSAINDTRVQLGKNILFNREEKCIYKNGAKIPLSQLEFKLLNYLSYRLNTIVSSEELINEVWGLDAPIGTDTLYVYINRLRKKIEPRACNPEILLTHRKIGYELRTI</sequence>
<dbReference type="SMART" id="SM00862">
    <property type="entry name" value="Trans_reg_C"/>
    <property type="match status" value="1"/>
</dbReference>
<evidence type="ECO:0000256" key="2">
    <source>
        <dbReference type="ARBA" id="ARBA00023125"/>
    </source>
</evidence>
<gene>
    <name evidence="6" type="ORF">H2C83_01470</name>
</gene>
<evidence type="ECO:0000256" key="3">
    <source>
        <dbReference type="ARBA" id="ARBA00023163"/>
    </source>
</evidence>
<dbReference type="InterPro" id="IPR001867">
    <property type="entry name" value="OmpR/PhoB-type_DNA-bd"/>
</dbReference>
<dbReference type="Proteomes" id="UP000538292">
    <property type="component" value="Unassembled WGS sequence"/>
</dbReference>
<organism evidence="6 7">
    <name type="scientific">Thermoactinomyces mirandus</name>
    <dbReference type="NCBI Taxonomy" id="2756294"/>
    <lineage>
        <taxon>Bacteria</taxon>
        <taxon>Bacillati</taxon>
        <taxon>Bacillota</taxon>
        <taxon>Bacilli</taxon>
        <taxon>Bacillales</taxon>
        <taxon>Thermoactinomycetaceae</taxon>
        <taxon>Thermoactinomyces</taxon>
    </lineage>
</organism>
<dbReference type="RefSeq" id="WP_181737071.1">
    <property type="nucleotide sequence ID" value="NZ_JACEOL010000003.1"/>
</dbReference>
<dbReference type="PROSITE" id="PS51755">
    <property type="entry name" value="OMPR_PHOB"/>
    <property type="match status" value="1"/>
</dbReference>
<proteinExistence type="predicted"/>
<reference evidence="6 7" key="1">
    <citation type="submission" date="2020-07" db="EMBL/GenBank/DDBJ databases">
        <title>Thermoactinomyces phylogeny.</title>
        <authorList>
            <person name="Dunlap C."/>
        </authorList>
    </citation>
    <scope>NUCLEOTIDE SEQUENCE [LARGE SCALE GENOMIC DNA]</scope>
    <source>
        <strain evidence="6 7">AMNI-1</strain>
    </source>
</reference>
<feature type="DNA-binding region" description="OmpR/PhoB-type" evidence="4">
    <location>
        <begin position="46"/>
        <end position="146"/>
    </location>
</feature>
<dbReference type="GO" id="GO:0003677">
    <property type="term" value="F:DNA binding"/>
    <property type="evidence" value="ECO:0007669"/>
    <property type="project" value="UniProtKB-UniRule"/>
</dbReference>